<dbReference type="Proteomes" id="UP000282076">
    <property type="component" value="Unassembled WGS sequence"/>
</dbReference>
<evidence type="ECO:0000256" key="1">
    <source>
        <dbReference type="SAM" id="MobiDB-lite"/>
    </source>
</evidence>
<dbReference type="PANTHER" id="PTHR36848:SF2">
    <property type="entry name" value="SECRETED PROTEIN"/>
    <property type="match status" value="1"/>
</dbReference>
<dbReference type="EMBL" id="RBZM01000015">
    <property type="protein sequence ID" value="RKP45422.1"/>
    <property type="molecule type" value="Genomic_DNA"/>
</dbReference>
<evidence type="ECO:0008006" key="4">
    <source>
        <dbReference type="Google" id="ProtNLM"/>
    </source>
</evidence>
<protein>
    <recommendedName>
        <fullName evidence="4">Glycoside hydrolase</fullName>
    </recommendedName>
</protein>
<comment type="caution">
    <text evidence="2">The sequence shown here is derived from an EMBL/GenBank/DDBJ whole genome shotgun (WGS) entry which is preliminary data.</text>
</comment>
<dbReference type="AlphaFoldDB" id="A0A494X504"/>
<name>A0A494X504_9BACL</name>
<sequence length="1147" mass="129396">MGQQLRRREPGIYGRAGGERGGAFDLRGVGIVGSFPRLRRRRTGEPQERAGRAAPSAALGTGAPVRKPGRRREGCGMNAEESPSMTGRAELALRDHFRDPGAEYRSSPFWAWNGRLDAVELVRQAEQMKEQGMGGFFMHSREGLETEYMGEEWMNCVREVVAAARKLGLRAWLYDEDRFPSGGAGGRVASMGDAYRAKAVTLEMRDAPPRSDDVGILAIFRARLREGTTLVSLERVSFGAAEQEQSKAMRKDRQQDARDGGATVWLALRSEVSAGSEWFNGEAPVDNLNPEAVSAFLSVTHEPYKRLIGQDFGSAVPGIFTDEPSIADFHCRYAEGRPWLPWTEDFGDRFLKERGYDLIERLPYLFLEGEKSAKTRHDYWRTISERFEDAYSRQIGEWCETNGLAFTGHYLIEHNLGISTRVTGAVMPHYRHQHVPGIDVLDEKTEEWLTVKQCTSVAHQYGRKHVLSETYGCCGWDFTFEGQKWIGDWQFAMGVTIRCQHLSLYSLNGCRKRDFPPVFGEASPWWKYNHVMENYFARLSAVLSDGAPIRDLLVIHPASTAWTMVGSDPHSYLQWEDPSLLAVNAYEAELVRTVKTLLGQHVDFDFGDETIMADDGEARDGKLFVKNAPYRAVLLPALRTALRSTFELLRKFADEGGLIIAIGGLPYLIDGEPSEDWLALERHAGFRHAEDVGKAISIIEGYGLRRVSLRSEYGLELPQLLYMFREHEEGYSLFVVNNDRTTGAEAEVRLSVRGDLEEWNPLTGEIVRKTSPAVTSSNGGMRFVERWGAAGSKLYWIRKAGELERLPSAGAAAEHRFTYRMAHEMTIATATLPVSCPFSRTMPNALPLDLCSFRMNGEPWSEPMQVWQAQRQVRNRLSMRDIHYNGQQQRFRWALNPHDRDGALVDWRFVFEQGDELSADLYIAVEHAERFRIVLDGDDVPVRAEGYFIDRDWLKTRLPHTGAGSHEIILSCLYRNADEMENVYILGDFAVDAKRRIVREPEELAVGDWTLQGYPHYPGNIVYHYRIDLSMALKEALGSKRSCHLVLGQMQGVCAEVRVNGHSSGVVAWEDADGLDIAHSVNGADGECRIDVEIAGSLRNLLGPFHQSGQHNPWMDWSFFERGDARDEPGYRLKPYGLMAQPSIHCS</sequence>
<dbReference type="PANTHER" id="PTHR36848">
    <property type="entry name" value="DNA-BINDING PROTEIN (PUTATIVE SECRETED PROTEIN)-RELATED"/>
    <property type="match status" value="1"/>
</dbReference>
<accession>A0A494X504</accession>
<dbReference type="Pfam" id="PF17132">
    <property type="entry name" value="Glyco_hydro_106"/>
    <property type="match status" value="1"/>
</dbReference>
<feature type="region of interest" description="Disordered" evidence="1">
    <location>
        <begin position="38"/>
        <end position="86"/>
    </location>
</feature>
<evidence type="ECO:0000313" key="2">
    <source>
        <dbReference type="EMBL" id="RKP45422.1"/>
    </source>
</evidence>
<dbReference type="InterPro" id="IPR053161">
    <property type="entry name" value="Ulvan_degrading_GH"/>
</dbReference>
<organism evidence="2 3">
    <name type="scientific">Cohnella endophytica</name>
    <dbReference type="NCBI Taxonomy" id="2419778"/>
    <lineage>
        <taxon>Bacteria</taxon>
        <taxon>Bacillati</taxon>
        <taxon>Bacillota</taxon>
        <taxon>Bacilli</taxon>
        <taxon>Bacillales</taxon>
        <taxon>Paenibacillaceae</taxon>
        <taxon>Cohnella</taxon>
    </lineage>
</organism>
<gene>
    <name evidence="2" type="ORF">D7Z26_25530</name>
</gene>
<keyword evidence="3" id="KW-1185">Reference proteome</keyword>
<proteinExistence type="predicted"/>
<reference evidence="2 3" key="1">
    <citation type="submission" date="2018-10" db="EMBL/GenBank/DDBJ databases">
        <title>Cohnella sp. M2MS4P-1, whole genome shotgun sequence.</title>
        <authorList>
            <person name="Tuo L."/>
        </authorList>
    </citation>
    <scope>NUCLEOTIDE SEQUENCE [LARGE SCALE GENOMIC DNA]</scope>
    <source>
        <strain evidence="2 3">M2MS4P-1</strain>
    </source>
</reference>
<evidence type="ECO:0000313" key="3">
    <source>
        <dbReference type="Proteomes" id="UP000282076"/>
    </source>
</evidence>